<dbReference type="InterPro" id="IPR051262">
    <property type="entry name" value="SMP-30/CGR1_Lactonase"/>
</dbReference>
<protein>
    <submittedName>
        <fullName evidence="3">Gluconolactonase</fullName>
    </submittedName>
</protein>
<comment type="caution">
    <text evidence="3">The sequence shown here is derived from an EMBL/GenBank/DDBJ whole genome shotgun (WGS) entry which is preliminary data.</text>
</comment>
<dbReference type="AlphaFoldDB" id="A0A1A5X8K6"/>
<evidence type="ECO:0000256" key="1">
    <source>
        <dbReference type="ARBA" id="ARBA00022801"/>
    </source>
</evidence>
<dbReference type="SUPFAM" id="SSF63829">
    <property type="entry name" value="Calcium-dependent phosphotriesterase"/>
    <property type="match status" value="1"/>
</dbReference>
<dbReference type="InterPro" id="IPR013658">
    <property type="entry name" value="SGL"/>
</dbReference>
<evidence type="ECO:0000313" key="4">
    <source>
        <dbReference type="Proteomes" id="UP000183529"/>
    </source>
</evidence>
<dbReference type="InterPro" id="IPR011042">
    <property type="entry name" value="6-blade_b-propeller_TolB-like"/>
</dbReference>
<dbReference type="PANTHER" id="PTHR47572:SF4">
    <property type="entry name" value="LACTONASE DRP35"/>
    <property type="match status" value="1"/>
</dbReference>
<name>A0A1A5X8K6_9BURK</name>
<dbReference type="EMBL" id="FNZM01000007">
    <property type="protein sequence ID" value="SEJ66043.1"/>
    <property type="molecule type" value="Genomic_DNA"/>
</dbReference>
<reference evidence="3 4" key="1">
    <citation type="submission" date="2016-10" db="EMBL/GenBank/DDBJ databases">
        <authorList>
            <person name="Varghese N."/>
            <person name="Submissions S."/>
        </authorList>
    </citation>
    <scope>NUCLEOTIDE SEQUENCE [LARGE SCALE GENOMIC DNA]</scope>
    <source>
        <strain evidence="3 4">LMG 22274</strain>
    </source>
</reference>
<dbReference type="PANTHER" id="PTHR47572">
    <property type="entry name" value="LIPOPROTEIN-RELATED"/>
    <property type="match status" value="1"/>
</dbReference>
<keyword evidence="1" id="KW-0378">Hydrolase</keyword>
<dbReference type="Proteomes" id="UP000183529">
    <property type="component" value="Unassembled WGS sequence"/>
</dbReference>
<dbReference type="GO" id="GO:0016787">
    <property type="term" value="F:hydrolase activity"/>
    <property type="evidence" value="ECO:0007669"/>
    <property type="project" value="UniProtKB-KW"/>
</dbReference>
<sequence length="360" mass="39162">MTTSTNPLHGWQVNRDEIRQVGRDLLRPECILAEPDGTLWTADARGGVMRIAPDGTQTLIAQHSTQNTAPASGDAQQLVMGGTLPNGLAFDAEGHIVIANFGTDAIELMTRDGASRTLYDRLDGAPLGKTNFVLTDSRGRIWFTVTTRQVPWTRSINEKTADGYVGLIDEHGIRIVADGFVGTNEIRLDADEAWLYVVETNARRISRLRVQDDGSLTDREIYGPPDLGGFPDGFAFDAHGNLWITLILNEKLIALTPEGEVLTLLDDGNPEAFARYETHYRDGTTTPELMGACRGTLAPMMASLTFGGPDLRTVYLGSLGGTTLASFRSPVPGLPLAHWNRSATNATHETHDTHDKHATS</sequence>
<organism evidence="3 4">
    <name type="scientific">Paraburkholderia tropica</name>
    <dbReference type="NCBI Taxonomy" id="92647"/>
    <lineage>
        <taxon>Bacteria</taxon>
        <taxon>Pseudomonadati</taxon>
        <taxon>Pseudomonadota</taxon>
        <taxon>Betaproteobacteria</taxon>
        <taxon>Burkholderiales</taxon>
        <taxon>Burkholderiaceae</taxon>
        <taxon>Paraburkholderia</taxon>
    </lineage>
</organism>
<feature type="domain" description="SMP-30/Gluconolactonase/LRE-like region" evidence="2">
    <location>
        <begin position="62"/>
        <end position="263"/>
    </location>
</feature>
<dbReference type="RefSeq" id="WP_065061574.1">
    <property type="nucleotide sequence ID" value="NZ_CADFGN010000008.1"/>
</dbReference>
<dbReference type="OrthoDB" id="9031811at2"/>
<proteinExistence type="predicted"/>
<dbReference type="GeneID" id="61306721"/>
<evidence type="ECO:0000313" key="3">
    <source>
        <dbReference type="EMBL" id="SEJ66043.1"/>
    </source>
</evidence>
<dbReference type="Pfam" id="PF08450">
    <property type="entry name" value="SGL"/>
    <property type="match status" value="1"/>
</dbReference>
<dbReference type="Gene3D" id="2.120.10.30">
    <property type="entry name" value="TolB, C-terminal domain"/>
    <property type="match status" value="1"/>
</dbReference>
<gene>
    <name evidence="3" type="ORF">SAMN05216550_10736</name>
</gene>
<accession>A0A1A5X8K6</accession>
<evidence type="ECO:0000259" key="2">
    <source>
        <dbReference type="Pfam" id="PF08450"/>
    </source>
</evidence>